<keyword evidence="2" id="KW-1185">Reference proteome</keyword>
<dbReference type="Proteomes" id="UP000308600">
    <property type="component" value="Unassembled WGS sequence"/>
</dbReference>
<evidence type="ECO:0000313" key="2">
    <source>
        <dbReference type="Proteomes" id="UP000308600"/>
    </source>
</evidence>
<name>A0ACD3B0F5_9AGAR</name>
<reference evidence="1 2" key="1">
    <citation type="journal article" date="2019" name="Nat. Ecol. Evol.">
        <title>Megaphylogeny resolves global patterns of mushroom evolution.</title>
        <authorList>
            <person name="Varga T."/>
            <person name="Krizsan K."/>
            <person name="Foldi C."/>
            <person name="Dima B."/>
            <person name="Sanchez-Garcia M."/>
            <person name="Sanchez-Ramirez S."/>
            <person name="Szollosi G.J."/>
            <person name="Szarkandi J.G."/>
            <person name="Papp V."/>
            <person name="Albert L."/>
            <person name="Andreopoulos W."/>
            <person name="Angelini C."/>
            <person name="Antonin V."/>
            <person name="Barry K.W."/>
            <person name="Bougher N.L."/>
            <person name="Buchanan P."/>
            <person name="Buyck B."/>
            <person name="Bense V."/>
            <person name="Catcheside P."/>
            <person name="Chovatia M."/>
            <person name="Cooper J."/>
            <person name="Damon W."/>
            <person name="Desjardin D."/>
            <person name="Finy P."/>
            <person name="Geml J."/>
            <person name="Haridas S."/>
            <person name="Hughes K."/>
            <person name="Justo A."/>
            <person name="Karasinski D."/>
            <person name="Kautmanova I."/>
            <person name="Kiss B."/>
            <person name="Kocsube S."/>
            <person name="Kotiranta H."/>
            <person name="LaButti K.M."/>
            <person name="Lechner B.E."/>
            <person name="Liimatainen K."/>
            <person name="Lipzen A."/>
            <person name="Lukacs Z."/>
            <person name="Mihaltcheva S."/>
            <person name="Morgado L.N."/>
            <person name="Niskanen T."/>
            <person name="Noordeloos M.E."/>
            <person name="Ohm R.A."/>
            <person name="Ortiz-Santana B."/>
            <person name="Ovrebo C."/>
            <person name="Racz N."/>
            <person name="Riley R."/>
            <person name="Savchenko A."/>
            <person name="Shiryaev A."/>
            <person name="Soop K."/>
            <person name="Spirin V."/>
            <person name="Szebenyi C."/>
            <person name="Tomsovsky M."/>
            <person name="Tulloss R.E."/>
            <person name="Uehling J."/>
            <person name="Grigoriev I.V."/>
            <person name="Vagvolgyi C."/>
            <person name="Papp T."/>
            <person name="Martin F.M."/>
            <person name="Miettinen O."/>
            <person name="Hibbett D.S."/>
            <person name="Nagy L.G."/>
        </authorList>
    </citation>
    <scope>NUCLEOTIDE SEQUENCE [LARGE SCALE GENOMIC DNA]</scope>
    <source>
        <strain evidence="1 2">NL-1719</strain>
    </source>
</reference>
<sequence>MHISDRFSFSPRYELVCKAVAKQATSPGRPVKPVLAPCLIIQVSVHIPPNNDALLPWLCLMSSTIILATLLVLSPCISKDRRQHIFELLMTLVHLQSRTLFDFELRHVHVVSQDAQVVFQGVSCWPSRPCRFEVPLQDYT</sequence>
<evidence type="ECO:0000313" key="1">
    <source>
        <dbReference type="EMBL" id="TFK71044.1"/>
    </source>
</evidence>
<organism evidence="1 2">
    <name type="scientific">Pluteus cervinus</name>
    <dbReference type="NCBI Taxonomy" id="181527"/>
    <lineage>
        <taxon>Eukaryota</taxon>
        <taxon>Fungi</taxon>
        <taxon>Dikarya</taxon>
        <taxon>Basidiomycota</taxon>
        <taxon>Agaricomycotina</taxon>
        <taxon>Agaricomycetes</taxon>
        <taxon>Agaricomycetidae</taxon>
        <taxon>Agaricales</taxon>
        <taxon>Pluteineae</taxon>
        <taxon>Pluteaceae</taxon>
        <taxon>Pluteus</taxon>
    </lineage>
</organism>
<proteinExistence type="predicted"/>
<protein>
    <submittedName>
        <fullName evidence="1">Uncharacterized protein</fullName>
    </submittedName>
</protein>
<gene>
    <name evidence="1" type="ORF">BDN72DRAFT_494082</name>
</gene>
<accession>A0ACD3B0F5</accession>
<dbReference type="EMBL" id="ML208304">
    <property type="protein sequence ID" value="TFK71044.1"/>
    <property type="molecule type" value="Genomic_DNA"/>
</dbReference>